<dbReference type="OrthoDB" id="9784375at2"/>
<dbReference type="PANTHER" id="PTHR43543">
    <property type="entry name" value="MALONIC SEMIALDEHYDE REDUCTASE RUTE-RELATED"/>
    <property type="match status" value="1"/>
</dbReference>
<reference evidence="2 3" key="1">
    <citation type="submission" date="2018-11" db="EMBL/GenBank/DDBJ databases">
        <title>Gemmobacter sp. nov., YIM 102744-1 draft genome.</title>
        <authorList>
            <person name="Li G."/>
            <person name="Jiang Y."/>
        </authorList>
    </citation>
    <scope>NUCLEOTIDE SEQUENCE [LARGE SCALE GENOMIC DNA]</scope>
    <source>
        <strain evidence="2 3">YIM 102744-1</strain>
    </source>
</reference>
<dbReference type="InterPro" id="IPR029479">
    <property type="entry name" value="Nitroreductase"/>
</dbReference>
<name>A0A3P3DAG6_9RHOB</name>
<dbReference type="EMBL" id="RRAZ01000044">
    <property type="protein sequence ID" value="RRH69378.1"/>
    <property type="molecule type" value="Genomic_DNA"/>
</dbReference>
<protein>
    <submittedName>
        <fullName evidence="2">Malonic semialdehyde reductase</fullName>
    </submittedName>
</protein>
<comment type="caution">
    <text evidence="2">The sequence shown here is derived from an EMBL/GenBank/DDBJ whole genome shotgun (WGS) entry which is preliminary data.</text>
</comment>
<organism evidence="2 3">
    <name type="scientific">Falsigemmobacter faecalis</name>
    <dbReference type="NCBI Taxonomy" id="2488730"/>
    <lineage>
        <taxon>Bacteria</taxon>
        <taxon>Pseudomonadati</taxon>
        <taxon>Pseudomonadota</taxon>
        <taxon>Alphaproteobacteria</taxon>
        <taxon>Rhodobacterales</taxon>
        <taxon>Paracoccaceae</taxon>
        <taxon>Falsigemmobacter</taxon>
    </lineage>
</organism>
<evidence type="ECO:0000259" key="1">
    <source>
        <dbReference type="Pfam" id="PF00881"/>
    </source>
</evidence>
<proteinExistence type="predicted"/>
<gene>
    <name evidence="2" type="ORF">EG244_18455</name>
</gene>
<feature type="domain" description="Nitroreductase" evidence="1">
    <location>
        <begin position="17"/>
        <end position="172"/>
    </location>
</feature>
<dbReference type="PANTHER" id="PTHR43543:SF1">
    <property type="entry name" value="MALONIC SEMIALDEHYDE REDUCTASE RUTE-RELATED"/>
    <property type="match status" value="1"/>
</dbReference>
<dbReference type="RefSeq" id="WP_124966642.1">
    <property type="nucleotide sequence ID" value="NZ_RRAZ01000044.1"/>
</dbReference>
<dbReference type="Proteomes" id="UP000282125">
    <property type="component" value="Unassembled WGS sequence"/>
</dbReference>
<dbReference type="AlphaFoldDB" id="A0A3P3DAG6"/>
<dbReference type="GO" id="GO:0016491">
    <property type="term" value="F:oxidoreductase activity"/>
    <property type="evidence" value="ECO:0007669"/>
    <property type="project" value="InterPro"/>
</dbReference>
<evidence type="ECO:0000313" key="3">
    <source>
        <dbReference type="Proteomes" id="UP000282125"/>
    </source>
</evidence>
<dbReference type="Pfam" id="PF00881">
    <property type="entry name" value="Nitroreductase"/>
    <property type="match status" value="1"/>
</dbReference>
<sequence>MTRLNDAAFDQLFHNARSHPTYAGKAIDAATLEELSALAGLAPTAFNQQPLRVLYVTSEEGKAKLDEAIVPGNKPKVAAAPAIAIFCYDANFVETLPKVFPIADVRGYFADPAGAAAAGQLNALIQSGMFIAAARGLGLGMGPMIGFDPAKVKELFLADNGWQPLYFSTLGYVEAQPEYDRLPRLDFEEVAKVA</sequence>
<dbReference type="InterPro" id="IPR050461">
    <property type="entry name" value="Nitroreductase_HadB/RutE"/>
</dbReference>
<evidence type="ECO:0000313" key="2">
    <source>
        <dbReference type="EMBL" id="RRH69378.1"/>
    </source>
</evidence>
<dbReference type="SUPFAM" id="SSF55469">
    <property type="entry name" value="FMN-dependent nitroreductase-like"/>
    <property type="match status" value="1"/>
</dbReference>
<dbReference type="InterPro" id="IPR000415">
    <property type="entry name" value="Nitroreductase-like"/>
</dbReference>
<keyword evidence="3" id="KW-1185">Reference proteome</keyword>
<accession>A0A3P3DAG6</accession>
<dbReference type="Gene3D" id="3.40.109.10">
    <property type="entry name" value="NADH Oxidase"/>
    <property type="match status" value="1"/>
</dbReference>
<dbReference type="NCBIfam" id="NF003768">
    <property type="entry name" value="PRK05365.1"/>
    <property type="match status" value="1"/>
</dbReference>